<organism evidence="2 3">
    <name type="scientific">Enorma massiliensis</name>
    <dbReference type="NCBI Taxonomy" id="1472761"/>
    <lineage>
        <taxon>Bacteria</taxon>
        <taxon>Bacillati</taxon>
        <taxon>Actinomycetota</taxon>
        <taxon>Coriobacteriia</taxon>
        <taxon>Coriobacteriales</taxon>
        <taxon>Coriobacteriaceae</taxon>
        <taxon>Enorma</taxon>
    </lineage>
</organism>
<reference evidence="3" key="1">
    <citation type="submission" date="2017-04" db="EMBL/GenBank/DDBJ databases">
        <title>Function of individual gut microbiota members based on whole genome sequencing of pure cultures obtained from chicken caecum.</title>
        <authorList>
            <person name="Medvecky M."/>
            <person name="Cejkova D."/>
            <person name="Polansky O."/>
            <person name="Karasova D."/>
            <person name="Kubasova T."/>
            <person name="Cizek A."/>
            <person name="Rychlik I."/>
        </authorList>
    </citation>
    <scope>NUCLEOTIDE SEQUENCE [LARGE SCALE GENOMIC DNA]</scope>
    <source>
        <strain evidence="3">An70</strain>
    </source>
</reference>
<dbReference type="Proteomes" id="UP000196560">
    <property type="component" value="Unassembled WGS sequence"/>
</dbReference>
<evidence type="ECO:0000313" key="2">
    <source>
        <dbReference type="EMBL" id="OUN44607.1"/>
    </source>
</evidence>
<dbReference type="CDD" id="cd04184">
    <property type="entry name" value="GT2_RfbC_Mx_like"/>
    <property type="match status" value="1"/>
</dbReference>
<gene>
    <name evidence="2" type="ORF">B5G21_01365</name>
</gene>
<dbReference type="InterPro" id="IPR001173">
    <property type="entry name" value="Glyco_trans_2-like"/>
</dbReference>
<evidence type="ECO:0000259" key="1">
    <source>
        <dbReference type="Pfam" id="PF00535"/>
    </source>
</evidence>
<dbReference type="InterPro" id="IPR029044">
    <property type="entry name" value="Nucleotide-diphossugar_trans"/>
</dbReference>
<dbReference type="RefSeq" id="WP_087185702.1">
    <property type="nucleotide sequence ID" value="NZ_NFHO01000001.1"/>
</dbReference>
<feature type="domain" description="Glycosyltransferase 2-like" evidence="1">
    <location>
        <begin position="536"/>
        <end position="717"/>
    </location>
</feature>
<dbReference type="GO" id="GO:0044010">
    <property type="term" value="P:single-species biofilm formation"/>
    <property type="evidence" value="ECO:0007669"/>
    <property type="project" value="TreeGrafter"/>
</dbReference>
<dbReference type="PANTHER" id="PTHR43685:SF2">
    <property type="entry name" value="GLYCOSYLTRANSFERASE 2-LIKE DOMAIN-CONTAINING PROTEIN"/>
    <property type="match status" value="1"/>
</dbReference>
<comment type="caution">
    <text evidence="2">The sequence shown here is derived from an EMBL/GenBank/DDBJ whole genome shotgun (WGS) entry which is preliminary data.</text>
</comment>
<dbReference type="EMBL" id="NFHO01000001">
    <property type="protein sequence ID" value="OUN44607.1"/>
    <property type="molecule type" value="Genomic_DNA"/>
</dbReference>
<dbReference type="CDD" id="cd04186">
    <property type="entry name" value="GT_2_like_c"/>
    <property type="match status" value="1"/>
</dbReference>
<dbReference type="Pfam" id="PF00535">
    <property type="entry name" value="Glycos_transf_2"/>
    <property type="match status" value="2"/>
</dbReference>
<protein>
    <recommendedName>
        <fullName evidence="1">Glycosyltransferase 2-like domain-containing protein</fullName>
    </recommendedName>
</protein>
<dbReference type="SUPFAM" id="SSF53448">
    <property type="entry name" value="Nucleotide-diphospho-sugar transferases"/>
    <property type="match status" value="2"/>
</dbReference>
<dbReference type="AlphaFoldDB" id="A0A1Y3UBX3"/>
<proteinExistence type="predicted"/>
<keyword evidence="3" id="KW-1185">Reference proteome</keyword>
<feature type="domain" description="Glycosyltransferase 2-like" evidence="1">
    <location>
        <begin position="280"/>
        <end position="402"/>
    </location>
</feature>
<dbReference type="InterPro" id="IPR050834">
    <property type="entry name" value="Glycosyltransf_2"/>
</dbReference>
<evidence type="ECO:0000313" key="3">
    <source>
        <dbReference type="Proteomes" id="UP000196560"/>
    </source>
</evidence>
<sequence length="810" mass="89491">MGIKRLVSCRSAGKVYSLLRIPASQEEGACAARLLVGERELPASLFALERRKVRELGLDASFAYKVLVMPFLDSRVARVEMAGPGSVIDSFPVRFDALKVASILAYRTKPMLCAAIRDFDHDYCAGRYCLAFDHGFQGADDDVWRIRIDWQGDAGAQPGLAVYGADGEPLEFTSHVFEYQLGLLMPDGVRLHRLYVSVLVKGSPRDFVIVAKDSSGRVARGFCSLDGRFFNALRGASDAYMSDACADNEAYRRWFERHRATPGQLAAQRAAERGQSPLVSIVVPCFRSNGSYLVELIDSVLAQSYARWELLLVDGSPEDGVVAQAVARASDNRIRIIAPSENTDIVSNTNAGIEASHGELIAFLDHDDLLEPDALHCYVAALEADPGIAVLYSDEDHIGEDGLLCQPVFKSALDVDLLYSHNCVTHFLAVRAELLDQIGLSSVDVAGAQDYDLTLRALAAGVKFKHIPRVLYHWRMHAGSTAGDSAESKPYAHTAGRLALERHFEQRGIAASIEDAGESFVYRVRYELPQPHPLVSVVIPSRDHADMLEECVASFLEHSTYDNLEFVIVENNSEQPETFACYDRLIERGAGRVRIVTWKGEGFNYSSLINFGVAASSGEYLLLLNNDTALISPDAIEEMLGYLQRPEVGVVGAKLYFRDGLTQHIGMLIGPGQACAHVNQNFPPARGGYRGRATRPSDYSAVTGACQMVRRSVFEQVGGYNEAFAVGFNDVDFCLRVREAGYLVVCTPYAELYHYEFTSRGRELADQEKLVRWKREQGMFIQAWPRIFTEGDPYGNPAFDPESTYFGLGE</sequence>
<dbReference type="PANTHER" id="PTHR43685">
    <property type="entry name" value="GLYCOSYLTRANSFERASE"/>
    <property type="match status" value="1"/>
</dbReference>
<accession>A0A1Y3UBX3</accession>
<dbReference type="Gene3D" id="3.90.550.10">
    <property type="entry name" value="Spore Coat Polysaccharide Biosynthesis Protein SpsA, Chain A"/>
    <property type="match status" value="2"/>
</dbReference>
<name>A0A1Y3UBX3_9ACTN</name>